<comment type="caution">
    <text evidence="1">The sequence shown here is derived from an EMBL/GenBank/DDBJ whole genome shotgun (WGS) entry which is preliminary data.</text>
</comment>
<sequence length="97" mass="11296">MYRKKIMISNIKKYSQKSITRNKRRTELFQIKKGITKSRDKSQCFDAFDKQNKIGAQEIDCLSSAFFKRLFDADVSQNAEADVCEKRLTSPNNYKGC</sequence>
<dbReference type="AlphaFoldDB" id="A0AAV4PAV2"/>
<gene>
    <name evidence="1" type="ORF">CEXT_749681</name>
</gene>
<evidence type="ECO:0000313" key="1">
    <source>
        <dbReference type="EMBL" id="GIX92277.1"/>
    </source>
</evidence>
<reference evidence="1 2" key="1">
    <citation type="submission" date="2021-06" db="EMBL/GenBank/DDBJ databases">
        <title>Caerostris extrusa draft genome.</title>
        <authorList>
            <person name="Kono N."/>
            <person name="Arakawa K."/>
        </authorList>
    </citation>
    <scope>NUCLEOTIDE SEQUENCE [LARGE SCALE GENOMIC DNA]</scope>
</reference>
<evidence type="ECO:0000313" key="2">
    <source>
        <dbReference type="Proteomes" id="UP001054945"/>
    </source>
</evidence>
<name>A0AAV4PAV2_CAEEX</name>
<organism evidence="1 2">
    <name type="scientific">Caerostris extrusa</name>
    <name type="common">Bark spider</name>
    <name type="synonym">Caerostris bankana</name>
    <dbReference type="NCBI Taxonomy" id="172846"/>
    <lineage>
        <taxon>Eukaryota</taxon>
        <taxon>Metazoa</taxon>
        <taxon>Ecdysozoa</taxon>
        <taxon>Arthropoda</taxon>
        <taxon>Chelicerata</taxon>
        <taxon>Arachnida</taxon>
        <taxon>Araneae</taxon>
        <taxon>Araneomorphae</taxon>
        <taxon>Entelegynae</taxon>
        <taxon>Araneoidea</taxon>
        <taxon>Araneidae</taxon>
        <taxon>Caerostris</taxon>
    </lineage>
</organism>
<dbReference type="Proteomes" id="UP001054945">
    <property type="component" value="Unassembled WGS sequence"/>
</dbReference>
<accession>A0AAV4PAV2</accession>
<protein>
    <submittedName>
        <fullName evidence="1">Uncharacterized protein</fullName>
    </submittedName>
</protein>
<proteinExistence type="predicted"/>
<dbReference type="EMBL" id="BPLR01004113">
    <property type="protein sequence ID" value="GIX92277.1"/>
    <property type="molecule type" value="Genomic_DNA"/>
</dbReference>
<keyword evidence="2" id="KW-1185">Reference proteome</keyword>